<reference evidence="1 2" key="1">
    <citation type="journal article" date="2020" name="Biotechnol. Biofuels">
        <title>New insights from the biogas microbiome by comprehensive genome-resolved metagenomics of nearly 1600 species originating from multiple anaerobic digesters.</title>
        <authorList>
            <person name="Campanaro S."/>
            <person name="Treu L."/>
            <person name="Rodriguez-R L.M."/>
            <person name="Kovalovszki A."/>
            <person name="Ziels R.M."/>
            <person name="Maus I."/>
            <person name="Zhu X."/>
            <person name="Kougias P.G."/>
            <person name="Basile A."/>
            <person name="Luo G."/>
            <person name="Schluter A."/>
            <person name="Konstantinidis K.T."/>
            <person name="Angelidaki I."/>
        </authorList>
    </citation>
    <scope>NUCLEOTIDE SEQUENCE [LARGE SCALE GENOMIC DNA]</scope>
    <source>
        <strain evidence="1">AS06rmzACSIP_256</strain>
    </source>
</reference>
<gene>
    <name evidence="1" type="ORF">GX576_15695</name>
</gene>
<dbReference type="AlphaFoldDB" id="A0A7X7R929"/>
<dbReference type="RefSeq" id="WP_068805081.1">
    <property type="nucleotide sequence ID" value="NZ_MBFM01000002.1"/>
</dbReference>
<dbReference type="Proteomes" id="UP000536534">
    <property type="component" value="Unassembled WGS sequence"/>
</dbReference>
<accession>A0A7X7R929</accession>
<protein>
    <submittedName>
        <fullName evidence="1">Uncharacterized protein</fullName>
    </submittedName>
</protein>
<evidence type="ECO:0000313" key="1">
    <source>
        <dbReference type="EMBL" id="NLF55810.1"/>
    </source>
</evidence>
<dbReference type="EMBL" id="JAAYYV010000453">
    <property type="protein sequence ID" value="NLF55810.1"/>
    <property type="molecule type" value="Genomic_DNA"/>
</dbReference>
<organism evidence="1 2">
    <name type="scientific">Thauera phenolivorans</name>
    <dbReference type="NCBI Taxonomy" id="1792543"/>
    <lineage>
        <taxon>Bacteria</taxon>
        <taxon>Pseudomonadati</taxon>
        <taxon>Pseudomonadota</taxon>
        <taxon>Betaproteobacteria</taxon>
        <taxon>Rhodocyclales</taxon>
        <taxon>Zoogloeaceae</taxon>
        <taxon>Thauera</taxon>
    </lineage>
</organism>
<dbReference type="OrthoDB" id="159745at2"/>
<evidence type="ECO:0000313" key="2">
    <source>
        <dbReference type="Proteomes" id="UP000536534"/>
    </source>
</evidence>
<name>A0A7X7R929_9RHOO</name>
<comment type="caution">
    <text evidence="1">The sequence shown here is derived from an EMBL/GenBank/DDBJ whole genome shotgun (WGS) entry which is preliminary data.</text>
</comment>
<proteinExistence type="predicted"/>
<sequence>MAKQDTFTSEEWTLLRLTPALVASGVTAADPSGIFSSIKESVAGAKGVAEAFKANTDLELFAALAADRSIPGMPDPRSLVGEGSSEQQMESLKNAVLERVRSAVSLVNDKSTAAEAEAYRQMLVSVAEQAANASKEGGFLGFGGVRVSDKEHAFITEVKAAVASA</sequence>